<sequence>MVLLFGQFFCLLFILGCFLARIPEDKNQFGQWVAGVEFFGTLAVLWFIFLLVAAYNRGFEAGQKVR</sequence>
<name>A0A1G2T1H6_9BACT</name>
<reference evidence="2 3" key="1">
    <citation type="journal article" date="2016" name="Nat. Commun.">
        <title>Thousands of microbial genomes shed light on interconnected biogeochemical processes in an aquifer system.</title>
        <authorList>
            <person name="Anantharaman K."/>
            <person name="Brown C.T."/>
            <person name="Hug L.A."/>
            <person name="Sharon I."/>
            <person name="Castelle C.J."/>
            <person name="Probst A.J."/>
            <person name="Thomas B.C."/>
            <person name="Singh A."/>
            <person name="Wilkins M.J."/>
            <person name="Karaoz U."/>
            <person name="Brodie E.L."/>
            <person name="Williams K.H."/>
            <person name="Hubbard S.S."/>
            <person name="Banfield J.F."/>
        </authorList>
    </citation>
    <scope>NUCLEOTIDE SEQUENCE [LARGE SCALE GENOMIC DNA]</scope>
</reference>
<accession>A0A1G2T1H6</accession>
<feature type="transmembrane region" description="Helical" evidence="1">
    <location>
        <begin position="29"/>
        <end position="56"/>
    </location>
</feature>
<keyword evidence="1" id="KW-0472">Membrane</keyword>
<organism evidence="2 3">
    <name type="scientific">Candidatus Zambryskibacteria bacterium RIFCSPHIGHO2_01_FULL_46_25</name>
    <dbReference type="NCBI Taxonomy" id="1802738"/>
    <lineage>
        <taxon>Bacteria</taxon>
        <taxon>Candidatus Zambryskiibacteriota</taxon>
    </lineage>
</organism>
<dbReference type="Proteomes" id="UP000178107">
    <property type="component" value="Unassembled WGS sequence"/>
</dbReference>
<protein>
    <submittedName>
        <fullName evidence="2">Uncharacterized protein</fullName>
    </submittedName>
</protein>
<gene>
    <name evidence="2" type="ORF">A2838_03190</name>
</gene>
<dbReference type="AlphaFoldDB" id="A0A1G2T1H6"/>
<evidence type="ECO:0000313" key="3">
    <source>
        <dbReference type="Proteomes" id="UP000178107"/>
    </source>
</evidence>
<evidence type="ECO:0000313" key="2">
    <source>
        <dbReference type="EMBL" id="OHA90689.1"/>
    </source>
</evidence>
<proteinExistence type="predicted"/>
<dbReference type="EMBL" id="MHVH01000003">
    <property type="protein sequence ID" value="OHA90689.1"/>
    <property type="molecule type" value="Genomic_DNA"/>
</dbReference>
<keyword evidence="1" id="KW-1133">Transmembrane helix</keyword>
<keyword evidence="1" id="KW-0812">Transmembrane</keyword>
<evidence type="ECO:0000256" key="1">
    <source>
        <dbReference type="SAM" id="Phobius"/>
    </source>
</evidence>
<comment type="caution">
    <text evidence="2">The sequence shown here is derived from an EMBL/GenBank/DDBJ whole genome shotgun (WGS) entry which is preliminary data.</text>
</comment>